<gene>
    <name evidence="6" type="ORF">Thpro_020836</name>
</gene>
<dbReference type="GO" id="GO:0044780">
    <property type="term" value="P:bacterial-type flagellum assembly"/>
    <property type="evidence" value="ECO:0007669"/>
    <property type="project" value="InterPro"/>
</dbReference>
<dbReference type="InterPro" id="IPR036679">
    <property type="entry name" value="FlgN-like_sf"/>
</dbReference>
<dbReference type="SUPFAM" id="SSF140566">
    <property type="entry name" value="FlgN-like"/>
    <property type="match status" value="1"/>
</dbReference>
<evidence type="ECO:0008006" key="8">
    <source>
        <dbReference type="Google" id="ProtNLM"/>
    </source>
</evidence>
<proteinExistence type="inferred from homology"/>
<sequence>MNKDESMLLSLLSEEVSEMERLRALLEAEAEALQGLQADALLQMVETKAGLVQALERLGARRAELLVRIGCASDPPSLKLFMANAPAPIATAWQALVAETGRCESLNRRNGALNQSGQRQVLRLIRVLRGEPVEPPTYGRKGDPGVGGGQPLAKA</sequence>
<evidence type="ECO:0000256" key="1">
    <source>
        <dbReference type="ARBA" id="ARBA00002397"/>
    </source>
</evidence>
<dbReference type="RefSeq" id="WP_038092275.1">
    <property type="nucleotide sequence ID" value="NZ_JQSG02000002.1"/>
</dbReference>
<evidence type="ECO:0000256" key="5">
    <source>
        <dbReference type="SAM" id="MobiDB-lite"/>
    </source>
</evidence>
<protein>
    <recommendedName>
        <fullName evidence="8">Flagellar biosynthesis protein FlgN</fullName>
    </recommendedName>
</protein>
<feature type="region of interest" description="Disordered" evidence="5">
    <location>
        <begin position="132"/>
        <end position="155"/>
    </location>
</feature>
<feature type="compositionally biased region" description="Gly residues" evidence="5">
    <location>
        <begin position="144"/>
        <end position="155"/>
    </location>
</feature>
<feature type="coiled-coil region" evidence="4">
    <location>
        <begin position="9"/>
        <end position="39"/>
    </location>
</feature>
<comment type="function">
    <text evidence="1">Required for the efficient initiation of filament assembly.</text>
</comment>
<dbReference type="EMBL" id="JQSG02000002">
    <property type="protein sequence ID" value="OBS09786.1"/>
    <property type="molecule type" value="Genomic_DNA"/>
</dbReference>
<dbReference type="InterPro" id="IPR007809">
    <property type="entry name" value="FlgN-like"/>
</dbReference>
<comment type="similarity">
    <text evidence="2">Belongs to the FlgN family.</text>
</comment>
<name>A0A1A6C5D8_9GAMM</name>
<dbReference type="Proteomes" id="UP000029273">
    <property type="component" value="Unassembled WGS sequence"/>
</dbReference>
<evidence type="ECO:0000256" key="2">
    <source>
        <dbReference type="ARBA" id="ARBA00007703"/>
    </source>
</evidence>
<organism evidence="6 7">
    <name type="scientific">Acidihalobacter prosperus</name>
    <dbReference type="NCBI Taxonomy" id="160660"/>
    <lineage>
        <taxon>Bacteria</taxon>
        <taxon>Pseudomonadati</taxon>
        <taxon>Pseudomonadota</taxon>
        <taxon>Gammaproteobacteria</taxon>
        <taxon>Chromatiales</taxon>
        <taxon>Ectothiorhodospiraceae</taxon>
        <taxon>Acidihalobacter</taxon>
    </lineage>
</organism>
<evidence type="ECO:0000256" key="3">
    <source>
        <dbReference type="ARBA" id="ARBA00022795"/>
    </source>
</evidence>
<dbReference type="OrthoDB" id="5734604at2"/>
<dbReference type="Gene3D" id="1.20.58.300">
    <property type="entry name" value="FlgN-like"/>
    <property type="match status" value="1"/>
</dbReference>
<reference evidence="6 7" key="1">
    <citation type="journal article" date="2014" name="Genome Announc.">
        <title>Draft Genome Sequence of the Iron-Oxidizing, Acidophilic, and Halotolerant 'Thiobacillus prosperus' Type Strain DSM 5130.</title>
        <authorList>
            <person name="Ossandon F.J."/>
            <person name="Cardenas J.P."/>
            <person name="Corbett M."/>
            <person name="Quatrini R."/>
            <person name="Holmes D.S."/>
            <person name="Watkin E."/>
        </authorList>
    </citation>
    <scope>NUCLEOTIDE SEQUENCE [LARGE SCALE GENOMIC DNA]</scope>
    <source>
        <strain evidence="6 7">DSM 5130</strain>
    </source>
</reference>
<evidence type="ECO:0000313" key="6">
    <source>
        <dbReference type="EMBL" id="OBS09786.1"/>
    </source>
</evidence>
<keyword evidence="3" id="KW-1005">Bacterial flagellum biogenesis</keyword>
<keyword evidence="7" id="KW-1185">Reference proteome</keyword>
<accession>A0A1A6C5D8</accession>
<dbReference type="Pfam" id="PF05130">
    <property type="entry name" value="FlgN"/>
    <property type="match status" value="1"/>
</dbReference>
<evidence type="ECO:0000313" key="7">
    <source>
        <dbReference type="Proteomes" id="UP000029273"/>
    </source>
</evidence>
<evidence type="ECO:0000256" key="4">
    <source>
        <dbReference type="SAM" id="Coils"/>
    </source>
</evidence>
<comment type="caution">
    <text evidence="6">The sequence shown here is derived from an EMBL/GenBank/DDBJ whole genome shotgun (WGS) entry which is preliminary data.</text>
</comment>
<dbReference type="AlphaFoldDB" id="A0A1A6C5D8"/>
<keyword evidence="4" id="KW-0175">Coiled coil</keyword>